<sequence>MPKANGVPTATGSVSLDTKLSQMKHDIYSQLIGETKTQLKSLDTQLKDSLDGQIKKAVNEHQDSQDRVSQVMSKVKSAIQTSEAHTKSELTAQITRTVQSEVAKAMTLFKESQPEANSLEPSAPAPDLALYEDDHQRVGIIEEQLHNLTEIVMGSLTVIDNILLSWGKQLDIELEAKRHAFEEEWREQIDFTQQALAVQVDNLTDTHSRLQELSMIVARMRFGTQLETTDLRDYRDEPPEEVWPGLTDTPARSLQQTNVEEADTNIIDLGSDSGSETDTVKHGGGGDLPQSLTGWDAGPSQPTSGNDEFHVDVARSNNHNHLNIRPARVKLPSAPPLVRDEPHVDTASHDRHHDPVSYQERHPLTALLKQASESPPAHQHTSNPSPRSPNTPTPTLTTMSTPPNFVLTYLPAAIKPAALNEDNKTTPTFYDQSAAFLQSARNAFVTSKLTPAESQIATLEQTKAQMQQHAVLKAKAGMGNDNQAERDQIRIVERAIAELRR</sequence>
<dbReference type="EMBL" id="JAPUFD010000008">
    <property type="protein sequence ID" value="MDI1488903.1"/>
    <property type="molecule type" value="Genomic_DNA"/>
</dbReference>
<feature type="region of interest" description="Disordered" evidence="1">
    <location>
        <begin position="371"/>
        <end position="402"/>
    </location>
</feature>
<dbReference type="Proteomes" id="UP001161017">
    <property type="component" value="Unassembled WGS sequence"/>
</dbReference>
<gene>
    <name evidence="2" type="ORF">OHK93_008180</name>
</gene>
<protein>
    <submittedName>
        <fullName evidence="2">Uncharacterized protein</fullName>
    </submittedName>
</protein>
<evidence type="ECO:0000313" key="3">
    <source>
        <dbReference type="Proteomes" id="UP001161017"/>
    </source>
</evidence>
<proteinExistence type="predicted"/>
<reference evidence="2" key="1">
    <citation type="journal article" date="2023" name="Genome Biol. Evol.">
        <title>First Whole Genome Sequence and Flow Cytometry Genome Size Data for the Lichen-Forming Fungus Ramalina farinacea (Ascomycota).</title>
        <authorList>
            <person name="Llewellyn T."/>
            <person name="Mian S."/>
            <person name="Hill R."/>
            <person name="Leitch I.J."/>
            <person name="Gaya E."/>
        </authorList>
    </citation>
    <scope>NUCLEOTIDE SEQUENCE</scope>
    <source>
        <strain evidence="2">LIQ254RAFAR</strain>
    </source>
</reference>
<organism evidence="2 3">
    <name type="scientific">Ramalina farinacea</name>
    <dbReference type="NCBI Taxonomy" id="258253"/>
    <lineage>
        <taxon>Eukaryota</taxon>
        <taxon>Fungi</taxon>
        <taxon>Dikarya</taxon>
        <taxon>Ascomycota</taxon>
        <taxon>Pezizomycotina</taxon>
        <taxon>Lecanoromycetes</taxon>
        <taxon>OSLEUM clade</taxon>
        <taxon>Lecanoromycetidae</taxon>
        <taxon>Lecanorales</taxon>
        <taxon>Lecanorineae</taxon>
        <taxon>Ramalinaceae</taxon>
        <taxon>Ramalina</taxon>
    </lineage>
</organism>
<feature type="compositionally biased region" description="Low complexity" evidence="1">
    <location>
        <begin position="393"/>
        <end position="402"/>
    </location>
</feature>
<feature type="compositionally biased region" description="Basic and acidic residues" evidence="1">
    <location>
        <begin position="338"/>
        <end position="358"/>
    </location>
</feature>
<feature type="region of interest" description="Disordered" evidence="1">
    <location>
        <begin position="267"/>
        <end position="308"/>
    </location>
</feature>
<comment type="caution">
    <text evidence="2">The sequence shown here is derived from an EMBL/GenBank/DDBJ whole genome shotgun (WGS) entry which is preliminary data.</text>
</comment>
<evidence type="ECO:0000256" key="1">
    <source>
        <dbReference type="SAM" id="MobiDB-lite"/>
    </source>
</evidence>
<dbReference type="AlphaFoldDB" id="A0AA43QQC4"/>
<name>A0AA43QQC4_9LECA</name>
<accession>A0AA43QQC4</accession>
<feature type="region of interest" description="Disordered" evidence="1">
    <location>
        <begin position="330"/>
        <end position="358"/>
    </location>
</feature>
<keyword evidence="3" id="KW-1185">Reference proteome</keyword>
<evidence type="ECO:0000313" key="2">
    <source>
        <dbReference type="EMBL" id="MDI1488903.1"/>
    </source>
</evidence>